<protein>
    <submittedName>
        <fullName evidence="2">Integrase</fullName>
    </submittedName>
</protein>
<gene>
    <name evidence="2" type="ORF">P5G65_23760</name>
</gene>
<dbReference type="EMBL" id="JAROBY010000041">
    <property type="protein sequence ID" value="MEB4796921.1"/>
    <property type="molecule type" value="Genomic_DNA"/>
</dbReference>
<keyword evidence="3" id="KW-1185">Reference proteome</keyword>
<accession>A0ABU6DHA6</accession>
<evidence type="ECO:0000256" key="1">
    <source>
        <dbReference type="ARBA" id="ARBA00023172"/>
    </source>
</evidence>
<name>A0ABU6DHA6_9BACL</name>
<sequence length="548" mass="64528">MTTKDALVSRETLRYLTERFSLESVKQVVYDKTNSDDYYGKFQDLVNENVIINNDFEDSRWTFHTTKAGNKATILFDLEVYKKLNLSLKCFALQKVLSGISITETQSQIHSLKEAIIQSQGFDKKKVEVLQEYIATLGYRKQSKISYAIIEFLKFNPLSNSEIYTEMSVQFAKSKRQARELPPFQDVLMFDDLFTRFFSDCTEEEELKYSLIYLWWRLTKVIPMRPVELYGLTKDCIQYEKDAYWLVFPREKQPPRTYEEIEVTDKLQINRDLYDVISNYIKMTEPYLNVGKPDILLSYDVYREFTDCHGTRLTKERIIDSVRFHKTIKNFYTEVIEGRYGYEVNDRLTAGDTRHFAFCNMMLQGYNMLSIARIGGHKTLRMQMHYHAHLEHFAESAVQILAKSYMKNKKGFAQLSLNKEIIIRAKVFSRGDYKNLFEVDYGYCTDHPSRCKVGDCRLCEHYYFSPENKEEGLLWLKDFSQALKTRISEQIQFMLTISNSMEYSLKTLEYPIHKQEQLSGSANELKRLMDQKASVDSILLGEYENESK</sequence>
<evidence type="ECO:0000313" key="2">
    <source>
        <dbReference type="EMBL" id="MEB4796921.1"/>
    </source>
</evidence>
<dbReference type="InterPro" id="IPR011010">
    <property type="entry name" value="DNA_brk_join_enz"/>
</dbReference>
<dbReference type="RefSeq" id="WP_127455130.1">
    <property type="nucleotide sequence ID" value="NZ_JAROBY010000041.1"/>
</dbReference>
<keyword evidence="1" id="KW-0233">DNA recombination</keyword>
<organism evidence="2 3">
    <name type="scientific">Paenibacillus chondroitinus</name>
    <dbReference type="NCBI Taxonomy" id="59842"/>
    <lineage>
        <taxon>Bacteria</taxon>
        <taxon>Bacillati</taxon>
        <taxon>Bacillota</taxon>
        <taxon>Bacilli</taxon>
        <taxon>Bacillales</taxon>
        <taxon>Paenibacillaceae</taxon>
        <taxon>Paenibacillus</taxon>
    </lineage>
</organism>
<proteinExistence type="predicted"/>
<dbReference type="Gene3D" id="1.10.443.10">
    <property type="entry name" value="Intergrase catalytic core"/>
    <property type="match status" value="1"/>
</dbReference>
<evidence type="ECO:0000313" key="3">
    <source>
        <dbReference type="Proteomes" id="UP001355653"/>
    </source>
</evidence>
<reference evidence="2 3" key="1">
    <citation type="submission" date="2023-03" db="EMBL/GenBank/DDBJ databases">
        <title>Bacillus Genome Sequencing.</title>
        <authorList>
            <person name="Dunlap C."/>
        </authorList>
    </citation>
    <scope>NUCLEOTIDE SEQUENCE [LARGE SCALE GENOMIC DNA]</scope>
    <source>
        <strain evidence="2 3">NRS-1351</strain>
    </source>
</reference>
<dbReference type="SUPFAM" id="SSF56349">
    <property type="entry name" value="DNA breaking-rejoining enzymes"/>
    <property type="match status" value="1"/>
</dbReference>
<dbReference type="InterPro" id="IPR013762">
    <property type="entry name" value="Integrase-like_cat_sf"/>
</dbReference>
<dbReference type="Proteomes" id="UP001355653">
    <property type="component" value="Unassembled WGS sequence"/>
</dbReference>
<comment type="caution">
    <text evidence="2">The sequence shown here is derived from an EMBL/GenBank/DDBJ whole genome shotgun (WGS) entry which is preliminary data.</text>
</comment>